<reference evidence="7" key="1">
    <citation type="submission" date="2022-08" db="EMBL/GenBank/DDBJ databases">
        <title>Alicyclobacillus dauci DSM2870, complete genome.</title>
        <authorList>
            <person name="Wang Q."/>
            <person name="Cai R."/>
            <person name="Wang Z."/>
        </authorList>
    </citation>
    <scope>NUCLEOTIDE SEQUENCE</scope>
    <source>
        <strain evidence="7">DSM 28700</strain>
    </source>
</reference>
<evidence type="ECO:0000256" key="1">
    <source>
        <dbReference type="ARBA" id="ARBA00022722"/>
    </source>
</evidence>
<dbReference type="InterPro" id="IPR035437">
    <property type="entry name" value="SNase_OB-fold_sf"/>
</dbReference>
<keyword evidence="5" id="KW-0732">Signal</keyword>
<evidence type="ECO:0000313" key="7">
    <source>
        <dbReference type="EMBL" id="WAH37606.1"/>
    </source>
</evidence>
<feature type="region of interest" description="Disordered" evidence="4">
    <location>
        <begin position="223"/>
        <end position="244"/>
    </location>
</feature>
<name>A0ABY6Z426_9BACL</name>
<gene>
    <name evidence="7" type="ORF">NZD86_03495</name>
</gene>
<dbReference type="PROSITE" id="PS01284">
    <property type="entry name" value="TNASE_2"/>
    <property type="match status" value="1"/>
</dbReference>
<dbReference type="InterPro" id="IPR016071">
    <property type="entry name" value="Staphylococal_nuclease_OB-fold"/>
</dbReference>
<evidence type="ECO:0000256" key="5">
    <source>
        <dbReference type="SAM" id="SignalP"/>
    </source>
</evidence>
<feature type="chain" id="PRO_5046644002" evidence="5">
    <location>
        <begin position="21"/>
        <end position="338"/>
    </location>
</feature>
<evidence type="ECO:0000259" key="6">
    <source>
        <dbReference type="PROSITE" id="PS50830"/>
    </source>
</evidence>
<dbReference type="EMBL" id="CP104064">
    <property type="protein sequence ID" value="WAH37606.1"/>
    <property type="molecule type" value="Genomic_DNA"/>
</dbReference>
<dbReference type="Proteomes" id="UP001164803">
    <property type="component" value="Chromosome"/>
</dbReference>
<evidence type="ECO:0000256" key="3">
    <source>
        <dbReference type="ARBA" id="ARBA00022801"/>
    </source>
</evidence>
<dbReference type="PROSITE" id="PS51257">
    <property type="entry name" value="PROKAR_LIPOPROTEIN"/>
    <property type="match status" value="1"/>
</dbReference>
<sequence length="338" mass="35940">MIKKKLAAAALAILPIITLAGCADTNNTTAATNQAVTLNAAETNPVSNGAATTTHQAKASTEATPNLIPVVVSKETDGDTIHVKMPNGQDKTIRMLLIDTPEDVKPNTPVEPFSLQAASFAKQELPVGKQIYIEEGKPGYTTDKYGRLLAFVYVTKTDMYNEDVVKKGLARVGYIYPPNTQHLAQLEADQSYAKSHHLGIWTIPGYVTADGYNMSAVHYSSTASKKTSSSTSTTKTTTSTTTTAARQSTGLRLVSFTQDVTPGEYATIAVHGVPGTTADIEVDYKSGPSHAAGLVPETVGSNGDVSWEWKVGTRTTPGDWPVTVTDNGHTLTETLHVS</sequence>
<proteinExistence type="predicted"/>
<dbReference type="RefSeq" id="WP_268045111.1">
    <property type="nucleotide sequence ID" value="NZ_CP104064.1"/>
</dbReference>
<dbReference type="InterPro" id="IPR002071">
    <property type="entry name" value="Thermonucl_AS"/>
</dbReference>
<keyword evidence="3" id="KW-0378">Hydrolase</keyword>
<dbReference type="SMART" id="SM00318">
    <property type="entry name" value="SNc"/>
    <property type="match status" value="1"/>
</dbReference>
<dbReference type="Gene3D" id="2.40.50.90">
    <property type="match status" value="1"/>
</dbReference>
<keyword evidence="1" id="KW-0540">Nuclease</keyword>
<evidence type="ECO:0000256" key="4">
    <source>
        <dbReference type="SAM" id="MobiDB-lite"/>
    </source>
</evidence>
<dbReference type="PANTHER" id="PTHR12302">
    <property type="entry name" value="EBNA2 BINDING PROTEIN P100"/>
    <property type="match status" value="1"/>
</dbReference>
<dbReference type="Pfam" id="PF00565">
    <property type="entry name" value="SNase"/>
    <property type="match status" value="1"/>
</dbReference>
<feature type="signal peptide" evidence="5">
    <location>
        <begin position="1"/>
        <end position="20"/>
    </location>
</feature>
<dbReference type="SUPFAM" id="SSF50199">
    <property type="entry name" value="Staphylococcal nuclease"/>
    <property type="match status" value="1"/>
</dbReference>
<organism evidence="7 8">
    <name type="scientific">Alicyclobacillus dauci</name>
    <dbReference type="NCBI Taxonomy" id="1475485"/>
    <lineage>
        <taxon>Bacteria</taxon>
        <taxon>Bacillati</taxon>
        <taxon>Bacillota</taxon>
        <taxon>Bacilli</taxon>
        <taxon>Bacillales</taxon>
        <taxon>Alicyclobacillaceae</taxon>
        <taxon>Alicyclobacillus</taxon>
    </lineage>
</organism>
<keyword evidence="8" id="KW-1185">Reference proteome</keyword>
<accession>A0ABY6Z426</accession>
<evidence type="ECO:0000256" key="2">
    <source>
        <dbReference type="ARBA" id="ARBA00022759"/>
    </source>
</evidence>
<dbReference type="PANTHER" id="PTHR12302:SF3">
    <property type="entry name" value="SERINE_THREONINE-PROTEIN KINASE 31"/>
    <property type="match status" value="1"/>
</dbReference>
<dbReference type="PROSITE" id="PS01123">
    <property type="entry name" value="TNASE_1"/>
    <property type="match status" value="1"/>
</dbReference>
<feature type="domain" description="TNase-like" evidence="6">
    <location>
        <begin position="66"/>
        <end position="203"/>
    </location>
</feature>
<keyword evidence="2" id="KW-0255">Endonuclease</keyword>
<dbReference type="PROSITE" id="PS50830">
    <property type="entry name" value="TNASE_3"/>
    <property type="match status" value="1"/>
</dbReference>
<protein>
    <submittedName>
        <fullName evidence="7">Thermonuclease family protein</fullName>
    </submittedName>
</protein>
<evidence type="ECO:0000313" key="8">
    <source>
        <dbReference type="Proteomes" id="UP001164803"/>
    </source>
</evidence>